<dbReference type="EMBL" id="CAJNOC010002655">
    <property type="protein sequence ID" value="CAF0945105.1"/>
    <property type="molecule type" value="Genomic_DNA"/>
</dbReference>
<evidence type="ECO:0000313" key="1">
    <source>
        <dbReference type="EMBL" id="CAF0945105.1"/>
    </source>
</evidence>
<reference evidence="1" key="1">
    <citation type="submission" date="2021-02" db="EMBL/GenBank/DDBJ databases">
        <authorList>
            <person name="Nowell W R."/>
        </authorList>
    </citation>
    <scope>NUCLEOTIDE SEQUENCE</scope>
    <source>
        <strain evidence="1">Ploen Becks lab</strain>
    </source>
</reference>
<protein>
    <submittedName>
        <fullName evidence="1">Uncharacterized protein</fullName>
    </submittedName>
</protein>
<dbReference type="AlphaFoldDB" id="A0A814CIU3"/>
<gene>
    <name evidence="1" type="ORF">OXX778_LOCUS13641</name>
</gene>
<comment type="caution">
    <text evidence="1">The sequence shown here is derived from an EMBL/GenBank/DDBJ whole genome shotgun (WGS) entry which is preliminary data.</text>
</comment>
<keyword evidence="2" id="KW-1185">Reference proteome</keyword>
<sequence length="197" mass="22123">MAPTSSSTAPKKSTQIEKKITTRVASKPILSKPAVLKENASNIQKEVLSQQAHGSIIERMSQRIETIGNDFEMVLSQIVNKLKLLEDGQNEIKVSFEKNQQNFEEIMEKIGSFDSRFEQLATGPTHNPIFTREQIAQARDTLGLDLNQELVHNGRYLITAAPFNKNNINLYGTKLLSILFTKEELANGTVEPIRTRV</sequence>
<name>A0A814CIU3_9BILA</name>
<organism evidence="1 2">
    <name type="scientific">Brachionus calyciflorus</name>
    <dbReference type="NCBI Taxonomy" id="104777"/>
    <lineage>
        <taxon>Eukaryota</taxon>
        <taxon>Metazoa</taxon>
        <taxon>Spiralia</taxon>
        <taxon>Gnathifera</taxon>
        <taxon>Rotifera</taxon>
        <taxon>Eurotatoria</taxon>
        <taxon>Monogononta</taxon>
        <taxon>Pseudotrocha</taxon>
        <taxon>Ploima</taxon>
        <taxon>Brachionidae</taxon>
        <taxon>Brachionus</taxon>
    </lineage>
</organism>
<dbReference type="OrthoDB" id="10225191at2759"/>
<evidence type="ECO:0000313" key="2">
    <source>
        <dbReference type="Proteomes" id="UP000663879"/>
    </source>
</evidence>
<dbReference type="Proteomes" id="UP000663879">
    <property type="component" value="Unassembled WGS sequence"/>
</dbReference>
<accession>A0A814CIU3</accession>
<proteinExistence type="predicted"/>